<dbReference type="PANTHER" id="PTHR34824">
    <property type="entry name" value="HEAT-INDUCIBLE TRANSCRIPTION REPRESSOR HRCA"/>
    <property type="match status" value="1"/>
</dbReference>
<dbReference type="InterPro" id="IPR036388">
    <property type="entry name" value="WH-like_DNA-bd_sf"/>
</dbReference>
<dbReference type="PANTHER" id="PTHR34824:SF1">
    <property type="entry name" value="HEAT-INDUCIBLE TRANSCRIPTION REPRESSOR HRCA"/>
    <property type="match status" value="1"/>
</dbReference>
<keyword evidence="4 5" id="KW-0804">Transcription</keyword>
<keyword evidence="1 5" id="KW-0678">Repressor</keyword>
<dbReference type="EMBL" id="DPIY01000007">
    <property type="protein sequence ID" value="HCT57173.1"/>
    <property type="molecule type" value="Genomic_DNA"/>
</dbReference>
<dbReference type="AlphaFoldDB" id="A0A3D4V7Q8"/>
<evidence type="ECO:0000256" key="3">
    <source>
        <dbReference type="ARBA" id="ARBA00023016"/>
    </source>
</evidence>
<dbReference type="GO" id="GO:0045892">
    <property type="term" value="P:negative regulation of DNA-templated transcription"/>
    <property type="evidence" value="ECO:0007669"/>
    <property type="project" value="UniProtKB-UniRule"/>
</dbReference>
<accession>A0A3D4V7Q8</accession>
<dbReference type="PIRSF" id="PIRSF005485">
    <property type="entry name" value="HrcA"/>
    <property type="match status" value="1"/>
</dbReference>
<evidence type="ECO:0000313" key="7">
    <source>
        <dbReference type="EMBL" id="HCT57173.1"/>
    </source>
</evidence>
<dbReference type="SUPFAM" id="SSF46785">
    <property type="entry name" value="Winged helix' DNA-binding domain"/>
    <property type="match status" value="1"/>
</dbReference>
<organism evidence="7 8">
    <name type="scientific">Gemmatimonas aurantiaca</name>
    <dbReference type="NCBI Taxonomy" id="173480"/>
    <lineage>
        <taxon>Bacteria</taxon>
        <taxon>Pseudomonadati</taxon>
        <taxon>Gemmatimonadota</taxon>
        <taxon>Gemmatimonadia</taxon>
        <taxon>Gemmatimonadales</taxon>
        <taxon>Gemmatimonadaceae</taxon>
        <taxon>Gemmatimonas</taxon>
    </lineage>
</organism>
<protein>
    <recommendedName>
        <fullName evidence="5">Heat-inducible transcription repressor HrcA</fullName>
    </recommendedName>
</protein>
<dbReference type="SUPFAM" id="SSF55781">
    <property type="entry name" value="GAF domain-like"/>
    <property type="match status" value="1"/>
</dbReference>
<keyword evidence="2 5" id="KW-0805">Transcription regulation</keyword>
<dbReference type="Gene3D" id="3.30.390.60">
    <property type="entry name" value="Heat-inducible transcription repressor hrca homolog, domain 3"/>
    <property type="match status" value="1"/>
</dbReference>
<gene>
    <name evidence="5 7" type="primary">hrcA</name>
    <name evidence="7" type="ORF">DGD08_08165</name>
</gene>
<dbReference type="Gene3D" id="3.30.450.40">
    <property type="match status" value="1"/>
</dbReference>
<keyword evidence="3 5" id="KW-0346">Stress response</keyword>
<comment type="similarity">
    <text evidence="5">Belongs to the HrcA family.</text>
</comment>
<evidence type="ECO:0000313" key="8">
    <source>
        <dbReference type="Proteomes" id="UP000264071"/>
    </source>
</evidence>
<proteinExistence type="inferred from homology"/>
<dbReference type="GO" id="GO:0003677">
    <property type="term" value="F:DNA binding"/>
    <property type="evidence" value="ECO:0007669"/>
    <property type="project" value="InterPro"/>
</dbReference>
<dbReference type="InterPro" id="IPR029016">
    <property type="entry name" value="GAF-like_dom_sf"/>
</dbReference>
<dbReference type="Pfam" id="PF01628">
    <property type="entry name" value="HrcA"/>
    <property type="match status" value="1"/>
</dbReference>
<evidence type="ECO:0000256" key="2">
    <source>
        <dbReference type="ARBA" id="ARBA00023015"/>
    </source>
</evidence>
<evidence type="ECO:0000256" key="5">
    <source>
        <dbReference type="HAMAP-Rule" id="MF_00081"/>
    </source>
</evidence>
<feature type="domain" description="Heat-inducible transcription repressor HrcA C-terminal" evidence="6">
    <location>
        <begin position="109"/>
        <end position="332"/>
    </location>
</feature>
<dbReference type="OMA" id="GPKRMDY"/>
<reference evidence="7 8" key="1">
    <citation type="journal article" date="2018" name="Nat. Biotechnol.">
        <title>A standardized bacterial taxonomy based on genome phylogeny substantially revises the tree of life.</title>
        <authorList>
            <person name="Parks D.H."/>
            <person name="Chuvochina M."/>
            <person name="Waite D.W."/>
            <person name="Rinke C."/>
            <person name="Skarshewski A."/>
            <person name="Chaumeil P.A."/>
            <person name="Hugenholtz P."/>
        </authorList>
    </citation>
    <scope>NUCLEOTIDE SEQUENCE [LARGE SCALE GENOMIC DNA]</scope>
    <source>
        <strain evidence="7">UBA8844</strain>
    </source>
</reference>
<dbReference type="InterPro" id="IPR023120">
    <property type="entry name" value="WHTH_transcript_rep_HrcA_IDD"/>
</dbReference>
<evidence type="ECO:0000259" key="6">
    <source>
        <dbReference type="Pfam" id="PF01628"/>
    </source>
</evidence>
<dbReference type="Proteomes" id="UP000264071">
    <property type="component" value="Unassembled WGS sequence"/>
</dbReference>
<sequence>MAHGAELSERERRVLEAVIQSYVASAEPAGSRTLSRQFGLGISPATIRNTMSDLEDKGFLFHPHTSAGRIPTDKAYRTYVDSLMRIDPLTAPEQRQLEAEISAGGSAIETILRRAAQSLGILTQELGVALGPRLERAALRQLELVRVSSDRLLMVLSLTGGAVRTIFVEVPGVIADEALIGVTIVLNERLAGLTLAQVRTSLASRLRDVQTTPETAELLNIFLQEGDQVFGRAAAPIEPVVLGQASLLADQPEFATGERMRQLIELTETRQRIATLLEERPGGQGLSITIGNEHGDPKLEPFTVVTAGYQAGSLSGVIGVIGPTRMPYEKVISLVEHTSRLVSDLLC</sequence>
<comment type="function">
    <text evidence="5">Negative regulator of class I heat shock genes (grpE-dnaK-dnaJ and groELS operons). Prevents heat-shock induction of these operons.</text>
</comment>
<dbReference type="Gene3D" id="1.10.10.10">
    <property type="entry name" value="Winged helix-like DNA-binding domain superfamily/Winged helix DNA-binding domain"/>
    <property type="match status" value="1"/>
</dbReference>
<dbReference type="NCBIfam" id="TIGR00331">
    <property type="entry name" value="hrcA"/>
    <property type="match status" value="1"/>
</dbReference>
<comment type="caution">
    <text evidence="7">The sequence shown here is derived from an EMBL/GenBank/DDBJ whole genome shotgun (WGS) entry which is preliminary data.</text>
</comment>
<evidence type="ECO:0000256" key="1">
    <source>
        <dbReference type="ARBA" id="ARBA00022491"/>
    </source>
</evidence>
<dbReference type="InterPro" id="IPR002571">
    <property type="entry name" value="HrcA"/>
</dbReference>
<dbReference type="HAMAP" id="MF_00081">
    <property type="entry name" value="HrcA"/>
    <property type="match status" value="1"/>
</dbReference>
<evidence type="ECO:0000256" key="4">
    <source>
        <dbReference type="ARBA" id="ARBA00023163"/>
    </source>
</evidence>
<dbReference type="InterPro" id="IPR021153">
    <property type="entry name" value="HrcA_C"/>
</dbReference>
<dbReference type="InterPro" id="IPR036390">
    <property type="entry name" value="WH_DNA-bd_sf"/>
</dbReference>
<name>A0A3D4V7Q8_9BACT</name>